<dbReference type="Gene3D" id="3.30.1360.40">
    <property type="match status" value="1"/>
</dbReference>
<dbReference type="InterPro" id="IPR052708">
    <property type="entry name" value="PxpC"/>
</dbReference>
<name>A0A4S4BFR2_9BACL</name>
<dbReference type="EC" id="3.5.2.9" evidence="7"/>
<feature type="compositionally biased region" description="Polar residues" evidence="4">
    <location>
        <begin position="286"/>
        <end position="297"/>
    </location>
</feature>
<evidence type="ECO:0000256" key="2">
    <source>
        <dbReference type="ARBA" id="ARBA00022801"/>
    </source>
</evidence>
<dbReference type="SUPFAM" id="SSF160467">
    <property type="entry name" value="PH0987 N-terminal domain-like"/>
    <property type="match status" value="1"/>
</dbReference>
<dbReference type="AlphaFoldDB" id="A0A4S4BFR2"/>
<evidence type="ECO:0000313" key="8">
    <source>
        <dbReference type="Proteomes" id="UP000310636"/>
    </source>
</evidence>
<reference evidence="7 8" key="1">
    <citation type="submission" date="2019-04" db="EMBL/GenBank/DDBJ databases">
        <title>Cohnella sp. nov. isolated from preserved vegetables.</title>
        <authorList>
            <person name="Lin S.-Y."/>
            <person name="Hung M.-H."/>
            <person name="Young C.-C."/>
        </authorList>
    </citation>
    <scope>NUCLEOTIDE SEQUENCE [LARGE SCALE GENOMIC DNA]</scope>
    <source>
        <strain evidence="7 8">CC-MHH1044</strain>
    </source>
</reference>
<dbReference type="PANTHER" id="PTHR43309">
    <property type="entry name" value="5-OXOPROLINASE SUBUNIT C"/>
    <property type="match status" value="1"/>
</dbReference>
<sequence>MCNNTIVAGARGRLQPGRELGEPGGVGVKMLWRAKPMGERMALLYLTEDVPCPGSSPDPAALARRIAAAGLPWVIGTVPAYETVAVNLDADRLPAGRLGEEAEAAFEEAMGRLLRLAELAPEEVPAGPSAMQEADGSGGARTVSIPVEYGGEAGPDLAEAASRSGLSEEEFIRRHSSSEYSVAMIGFTPGFPYLRGLPGDLAQPRRETPRLSVPAGSVGIAGLQTGIYPVASPGGWQLVGRTPERLFRPESDEPFPIRPGDTVRFVPVKAGAEAAGSLEERGGGSSTESLEKSSNGSLRGRLKENGGEASGAGLSAIFAEGAWEEGAETVMTVLRPGLQTTIQDLGRTGGGWQAFGVSAGGAMDKEALRAANLLVGNDEGAAGLELTLSGGEYRVERDMLVALTGADLGATAGGERLPTGRPTLLRAGAVLRFRGGASGCRAYLAAAGGFAARPMLGSRSADLRASIGGAYGRALRPGDELRAASPSAQAQRLQGRLRESAPAGAAWHAGREYARCERDSAGSGVGTGSSVVLRVLEGTEWDWFAESARQDFFAGEYRVGADSDRMGVRLSGEPLRLERQAELLSHGVCAGAIQVPASGQPIALGQGCQPTGGYPIIAIVAAADLGLLAQLRPGDRIRFEAIGLRDALRAYREKQEGLAQLAAGIRLKWYR</sequence>
<feature type="domain" description="Carboxyltransferase" evidence="6">
    <location>
        <begin position="354"/>
        <end position="657"/>
    </location>
</feature>
<keyword evidence="8" id="KW-1185">Reference proteome</keyword>
<comment type="caution">
    <text evidence="7">The sequence shown here is derived from an EMBL/GenBank/DDBJ whole genome shotgun (WGS) entry which is preliminary data.</text>
</comment>
<feature type="domain" description="Carboxyltransferase" evidence="5">
    <location>
        <begin position="32"/>
        <end position="257"/>
    </location>
</feature>
<evidence type="ECO:0000259" key="6">
    <source>
        <dbReference type="SMART" id="SM00797"/>
    </source>
</evidence>
<feature type="region of interest" description="Disordered" evidence="4">
    <location>
        <begin position="274"/>
        <end position="309"/>
    </location>
</feature>
<evidence type="ECO:0000259" key="5">
    <source>
        <dbReference type="SMART" id="SM00796"/>
    </source>
</evidence>
<dbReference type="Gene3D" id="2.40.100.10">
    <property type="entry name" value="Cyclophilin-like"/>
    <property type="match status" value="2"/>
</dbReference>
<dbReference type="SMART" id="SM00796">
    <property type="entry name" value="AHS1"/>
    <property type="match status" value="1"/>
</dbReference>
<dbReference type="Pfam" id="PF02626">
    <property type="entry name" value="CT_A_B"/>
    <property type="match status" value="1"/>
</dbReference>
<dbReference type="NCBIfam" id="TIGR00370">
    <property type="entry name" value="5-oxoprolinase subunit PxpB"/>
    <property type="match status" value="1"/>
</dbReference>
<dbReference type="EMBL" id="SSOB01000061">
    <property type="protein sequence ID" value="THF73193.1"/>
    <property type="molecule type" value="Genomic_DNA"/>
</dbReference>
<dbReference type="OrthoDB" id="9782422at2"/>
<dbReference type="Pfam" id="PF02682">
    <property type="entry name" value="CT_C_D"/>
    <property type="match status" value="1"/>
</dbReference>
<protein>
    <submittedName>
        <fullName evidence="7">5-oxoprolinase subunit PxpB</fullName>
        <ecNumber evidence="7">3.5.2.9</ecNumber>
    </submittedName>
</protein>
<dbReference type="GO" id="GO:0005524">
    <property type="term" value="F:ATP binding"/>
    <property type="evidence" value="ECO:0007669"/>
    <property type="project" value="UniProtKB-KW"/>
</dbReference>
<dbReference type="GO" id="GO:0017168">
    <property type="term" value="F:5-oxoprolinase (ATP-hydrolyzing) activity"/>
    <property type="evidence" value="ECO:0007669"/>
    <property type="project" value="UniProtKB-EC"/>
</dbReference>
<dbReference type="SUPFAM" id="SSF50891">
    <property type="entry name" value="Cyclophilin-like"/>
    <property type="match status" value="2"/>
</dbReference>
<organism evidence="7 8">
    <name type="scientific">Cohnella fermenti</name>
    <dbReference type="NCBI Taxonomy" id="2565925"/>
    <lineage>
        <taxon>Bacteria</taxon>
        <taxon>Bacillati</taxon>
        <taxon>Bacillota</taxon>
        <taxon>Bacilli</taxon>
        <taxon>Bacillales</taxon>
        <taxon>Paenibacillaceae</taxon>
        <taxon>Cohnella</taxon>
    </lineage>
</organism>
<dbReference type="InterPro" id="IPR010016">
    <property type="entry name" value="PxpB"/>
</dbReference>
<evidence type="ECO:0000313" key="7">
    <source>
        <dbReference type="EMBL" id="THF73193.1"/>
    </source>
</evidence>
<evidence type="ECO:0000256" key="1">
    <source>
        <dbReference type="ARBA" id="ARBA00022741"/>
    </source>
</evidence>
<evidence type="ECO:0000256" key="4">
    <source>
        <dbReference type="SAM" id="MobiDB-lite"/>
    </source>
</evidence>
<dbReference type="InterPro" id="IPR003778">
    <property type="entry name" value="CT_A_B"/>
</dbReference>
<dbReference type="InterPro" id="IPR029000">
    <property type="entry name" value="Cyclophilin-like_dom_sf"/>
</dbReference>
<dbReference type="PANTHER" id="PTHR43309:SF3">
    <property type="entry name" value="5-OXOPROLINASE SUBUNIT C"/>
    <property type="match status" value="1"/>
</dbReference>
<evidence type="ECO:0000256" key="3">
    <source>
        <dbReference type="ARBA" id="ARBA00022840"/>
    </source>
</evidence>
<dbReference type="Proteomes" id="UP000310636">
    <property type="component" value="Unassembled WGS sequence"/>
</dbReference>
<keyword evidence="1" id="KW-0547">Nucleotide-binding</keyword>
<accession>A0A4S4BFR2</accession>
<gene>
    <name evidence="7" type="primary">pxpB</name>
    <name evidence="7" type="ORF">E6C55_30410</name>
</gene>
<dbReference type="NCBIfam" id="TIGR00724">
    <property type="entry name" value="urea_amlyse_rel"/>
    <property type="match status" value="1"/>
</dbReference>
<dbReference type="InterPro" id="IPR003833">
    <property type="entry name" value="CT_C_D"/>
</dbReference>
<proteinExistence type="predicted"/>
<dbReference type="SMART" id="SM00797">
    <property type="entry name" value="AHS2"/>
    <property type="match status" value="1"/>
</dbReference>
<keyword evidence="3" id="KW-0067">ATP-binding</keyword>
<keyword evidence="2 7" id="KW-0378">Hydrolase</keyword>